<feature type="non-terminal residue" evidence="1">
    <location>
        <position position="1"/>
    </location>
</feature>
<feature type="non-terminal residue" evidence="1">
    <location>
        <position position="118"/>
    </location>
</feature>
<gene>
    <name evidence="1" type="ORF">TSPGSL018_27909</name>
</gene>
<evidence type="ECO:0000313" key="1">
    <source>
        <dbReference type="EMBL" id="JAC60828.1"/>
    </source>
</evidence>
<dbReference type="AlphaFoldDB" id="A0A061QM77"/>
<proteinExistence type="predicted"/>
<sequence length="118" mass="13078">SVMILKLILIPSKLSKENASDWIWGAPFSYKGNPVQAATNQHCLLQDRICWMQRHSSVRKRVAAEILQTCLGSYGLCRSAAHFCSAGLMTRLCEMVAICPVVPKMLSQCHTELSQLGT</sequence>
<protein>
    <submittedName>
        <fullName evidence="1">Uncharacterized protein</fullName>
    </submittedName>
</protein>
<accession>A0A061QM77</accession>
<name>A0A061QM77_9CHLO</name>
<organism evidence="1">
    <name type="scientific">Tetraselmis sp. GSL018</name>
    <dbReference type="NCBI Taxonomy" id="582737"/>
    <lineage>
        <taxon>Eukaryota</taxon>
        <taxon>Viridiplantae</taxon>
        <taxon>Chlorophyta</taxon>
        <taxon>core chlorophytes</taxon>
        <taxon>Chlorodendrophyceae</taxon>
        <taxon>Chlorodendrales</taxon>
        <taxon>Chlorodendraceae</taxon>
        <taxon>Tetraselmis</taxon>
    </lineage>
</organism>
<dbReference type="EMBL" id="GBEZ01026378">
    <property type="protein sequence ID" value="JAC60828.1"/>
    <property type="molecule type" value="Transcribed_RNA"/>
</dbReference>
<reference evidence="1" key="1">
    <citation type="submission" date="2014-05" db="EMBL/GenBank/DDBJ databases">
        <title>The transcriptome of the halophilic microalga Tetraselmis sp. GSL018 isolated from the Great Salt Lake, Utah.</title>
        <authorList>
            <person name="Jinkerson R.E."/>
            <person name="D'Adamo S."/>
            <person name="Posewitz M.C."/>
        </authorList>
    </citation>
    <scope>NUCLEOTIDE SEQUENCE</scope>
    <source>
        <strain evidence="1">GSL018</strain>
    </source>
</reference>